<organism evidence="6 7">
    <name type="scientific">Herbiconiux flava</name>
    <dbReference type="NCBI Taxonomy" id="881268"/>
    <lineage>
        <taxon>Bacteria</taxon>
        <taxon>Bacillati</taxon>
        <taxon>Actinomycetota</taxon>
        <taxon>Actinomycetes</taxon>
        <taxon>Micrococcales</taxon>
        <taxon>Microbacteriaceae</taxon>
        <taxon>Herbiconiux</taxon>
    </lineage>
</organism>
<evidence type="ECO:0000313" key="6">
    <source>
        <dbReference type="EMBL" id="NYD72348.1"/>
    </source>
</evidence>
<dbReference type="InterPro" id="IPR014027">
    <property type="entry name" value="UDP-Glc/GDP-Man_DH_C"/>
</dbReference>
<comment type="similarity">
    <text evidence="1 4">Belongs to the UDP-glucose/GDP-mannose dehydrogenase family.</text>
</comment>
<keyword evidence="2 6" id="KW-0560">Oxidoreductase</keyword>
<dbReference type="PANTHER" id="PTHR43491">
    <property type="entry name" value="UDP-N-ACETYL-D-MANNOSAMINE DEHYDROGENASE"/>
    <property type="match status" value="1"/>
</dbReference>
<dbReference type="PANTHER" id="PTHR43491:SF2">
    <property type="entry name" value="UDP-N-ACETYL-D-MANNOSAMINE DEHYDROGENASE"/>
    <property type="match status" value="1"/>
</dbReference>
<dbReference type="InterPro" id="IPR008927">
    <property type="entry name" value="6-PGluconate_DH-like_C_sf"/>
</dbReference>
<accession>A0A852STJ1</accession>
<dbReference type="PIRSF" id="PIRSF000124">
    <property type="entry name" value="UDPglc_GDPman_dh"/>
    <property type="match status" value="1"/>
</dbReference>
<dbReference type="EC" id="1.1.1.336" evidence="6"/>
<keyword evidence="3" id="KW-0520">NAD</keyword>
<dbReference type="InterPro" id="IPR017476">
    <property type="entry name" value="UDP-Glc/GDP-Man"/>
</dbReference>
<gene>
    <name evidence="6" type="ORF">BJ984_003506</name>
</gene>
<comment type="caution">
    <text evidence="6">The sequence shown here is derived from an EMBL/GenBank/DDBJ whole genome shotgun (WGS) entry which is preliminary data.</text>
</comment>
<dbReference type="EMBL" id="JACCBM010000001">
    <property type="protein sequence ID" value="NYD72348.1"/>
    <property type="molecule type" value="Genomic_DNA"/>
</dbReference>
<dbReference type="AlphaFoldDB" id="A0A852STJ1"/>
<dbReference type="SMART" id="SM00984">
    <property type="entry name" value="UDPG_MGDP_dh_C"/>
    <property type="match status" value="1"/>
</dbReference>
<dbReference type="GO" id="GO:0016628">
    <property type="term" value="F:oxidoreductase activity, acting on the CH-CH group of donors, NAD or NADP as acceptor"/>
    <property type="evidence" value="ECO:0007669"/>
    <property type="project" value="InterPro"/>
</dbReference>
<dbReference type="Proteomes" id="UP000549913">
    <property type="component" value="Unassembled WGS sequence"/>
</dbReference>
<dbReference type="Pfam" id="PF00984">
    <property type="entry name" value="UDPG_MGDP_dh"/>
    <property type="match status" value="1"/>
</dbReference>
<dbReference type="InterPro" id="IPR014026">
    <property type="entry name" value="UDP-Glc/GDP-Man_DH_dimer"/>
</dbReference>
<dbReference type="InterPro" id="IPR036291">
    <property type="entry name" value="NAD(P)-bd_dom_sf"/>
</dbReference>
<evidence type="ECO:0000256" key="2">
    <source>
        <dbReference type="ARBA" id="ARBA00023002"/>
    </source>
</evidence>
<dbReference type="PIRSF" id="PIRSF500136">
    <property type="entry name" value="UDP_ManNAc_DH"/>
    <property type="match status" value="1"/>
</dbReference>
<dbReference type="InterPro" id="IPR028359">
    <property type="entry name" value="UDP_ManNAc/GlcNAc_DH"/>
</dbReference>
<evidence type="ECO:0000256" key="4">
    <source>
        <dbReference type="PIRNR" id="PIRNR000124"/>
    </source>
</evidence>
<dbReference type="SUPFAM" id="SSF51735">
    <property type="entry name" value="NAD(P)-binding Rossmann-fold domains"/>
    <property type="match status" value="1"/>
</dbReference>
<proteinExistence type="inferred from homology"/>
<dbReference type="Pfam" id="PF03720">
    <property type="entry name" value="UDPG_MGDP_dh_C"/>
    <property type="match status" value="1"/>
</dbReference>
<feature type="domain" description="UDP-glucose/GDP-mannose dehydrogenase C-terminal" evidence="5">
    <location>
        <begin position="310"/>
        <end position="397"/>
    </location>
</feature>
<dbReference type="NCBIfam" id="TIGR03026">
    <property type="entry name" value="NDP-sugDHase"/>
    <property type="match status" value="1"/>
</dbReference>
<dbReference type="Gene3D" id="3.40.50.720">
    <property type="entry name" value="NAD(P)-binding Rossmann-like Domain"/>
    <property type="match status" value="2"/>
</dbReference>
<evidence type="ECO:0000256" key="3">
    <source>
        <dbReference type="ARBA" id="ARBA00023027"/>
    </source>
</evidence>
<dbReference type="Pfam" id="PF03721">
    <property type="entry name" value="UDPG_MGDP_dh_N"/>
    <property type="match status" value="1"/>
</dbReference>
<dbReference type="GO" id="GO:0000271">
    <property type="term" value="P:polysaccharide biosynthetic process"/>
    <property type="evidence" value="ECO:0007669"/>
    <property type="project" value="InterPro"/>
</dbReference>
<name>A0A852STJ1_9MICO</name>
<dbReference type="SUPFAM" id="SSF48179">
    <property type="entry name" value="6-phosphogluconate dehydrogenase C-terminal domain-like"/>
    <property type="match status" value="1"/>
</dbReference>
<dbReference type="GO" id="GO:0089714">
    <property type="term" value="F:UDP-N-acetyl-D-mannosamine dehydrogenase activity"/>
    <property type="evidence" value="ECO:0007669"/>
    <property type="project" value="UniProtKB-EC"/>
</dbReference>
<reference evidence="6 7" key="1">
    <citation type="submission" date="2020-07" db="EMBL/GenBank/DDBJ databases">
        <title>Sequencing the genomes of 1000 actinobacteria strains.</title>
        <authorList>
            <person name="Klenk H.-P."/>
        </authorList>
    </citation>
    <scope>NUCLEOTIDE SEQUENCE [LARGE SCALE GENOMIC DNA]</scope>
    <source>
        <strain evidence="6 7">DSM 26474</strain>
    </source>
</reference>
<dbReference type="SUPFAM" id="SSF52413">
    <property type="entry name" value="UDP-glucose/GDP-mannose dehydrogenase C-terminal domain"/>
    <property type="match status" value="1"/>
</dbReference>
<dbReference type="InterPro" id="IPR001732">
    <property type="entry name" value="UDP-Glc/GDP-Man_DH_N"/>
</dbReference>
<evidence type="ECO:0000313" key="7">
    <source>
        <dbReference type="Proteomes" id="UP000549913"/>
    </source>
</evidence>
<dbReference type="RefSeq" id="WP_271206507.1">
    <property type="nucleotide sequence ID" value="NZ_BSEW01000002.1"/>
</dbReference>
<evidence type="ECO:0000259" key="5">
    <source>
        <dbReference type="SMART" id="SM00984"/>
    </source>
</evidence>
<evidence type="ECO:0000256" key="1">
    <source>
        <dbReference type="ARBA" id="ARBA00006601"/>
    </source>
</evidence>
<dbReference type="GO" id="GO:0051287">
    <property type="term" value="F:NAD binding"/>
    <property type="evidence" value="ECO:0007669"/>
    <property type="project" value="InterPro"/>
</dbReference>
<dbReference type="InterPro" id="IPR036220">
    <property type="entry name" value="UDP-Glc/GDP-Man_DH_C_sf"/>
</dbReference>
<protein>
    <submittedName>
        <fullName evidence="6">UDP-N-acetyl-D-mannosaminuronic acid dehydrogenase</fullName>
        <ecNumber evidence="6">1.1.1.336</ecNumber>
    </submittedName>
</protein>
<sequence>MSSKFSNDVVVIGGGGHVGLPLAIALADRGSKVVVYDVSERAVEGILAGRMPFSEPGAEPVLQKVLADGMFSASTDASVVATAENVVVVIGTPVDEHLNPDPNAIPKALETCMPFFSDEQLLILRSTVYPGVTALVERRLREAGLSTEVAFCPERIAEHKAMEELFTLPQIVSSRTETGRARASALFSTLTDQIVDLEPEEAELAKLFTNTWRYIKFAAANQFYMMANDRGLDFEKIRKGLTHDYPRAKDLPGPGFAAGPCLFKDTMQLAAFSDNKFALGHSAMQVNEGLPLYIVTQLEKRFDLENLTVGILGMSFKAGSDDIRSSLSYKLRRVLKFRAKAVIGTDPYVTEETDDTLLPLDAVLEKADILIVATPHSEYKGLVTDKPVADVWNLLGQGVVI</sequence>
<keyword evidence="7" id="KW-1185">Reference proteome</keyword>